<evidence type="ECO:0000313" key="1">
    <source>
        <dbReference type="EMBL" id="SHJ48592.1"/>
    </source>
</evidence>
<proteinExistence type="predicted"/>
<name>A0A1M6JPK0_9BACE</name>
<protein>
    <submittedName>
        <fullName evidence="1">Uncharacterized protein</fullName>
    </submittedName>
</protein>
<organism evidence="1 2">
    <name type="scientific">Bacteroides stercorirosoris</name>
    <dbReference type="NCBI Taxonomy" id="871324"/>
    <lineage>
        <taxon>Bacteria</taxon>
        <taxon>Pseudomonadati</taxon>
        <taxon>Bacteroidota</taxon>
        <taxon>Bacteroidia</taxon>
        <taxon>Bacteroidales</taxon>
        <taxon>Bacteroidaceae</taxon>
        <taxon>Bacteroides</taxon>
    </lineage>
</organism>
<dbReference type="AlphaFoldDB" id="A0A1M6JPK0"/>
<accession>A0A1M6JPK0</accession>
<dbReference type="Proteomes" id="UP000184192">
    <property type="component" value="Unassembled WGS sequence"/>
</dbReference>
<gene>
    <name evidence="1" type="ORF">SAMN05444350_1319</name>
</gene>
<dbReference type="EMBL" id="FQZN01000031">
    <property type="protein sequence ID" value="SHJ48592.1"/>
    <property type="molecule type" value="Genomic_DNA"/>
</dbReference>
<reference evidence="2" key="1">
    <citation type="submission" date="2016-11" db="EMBL/GenBank/DDBJ databases">
        <authorList>
            <person name="Varghese N."/>
            <person name="Submissions S."/>
        </authorList>
    </citation>
    <scope>NUCLEOTIDE SEQUENCE [LARGE SCALE GENOMIC DNA]</scope>
    <source>
        <strain evidence="2">DSM 26884</strain>
    </source>
</reference>
<keyword evidence="2" id="KW-1185">Reference proteome</keyword>
<evidence type="ECO:0000313" key="2">
    <source>
        <dbReference type="Proteomes" id="UP000184192"/>
    </source>
</evidence>
<sequence length="43" mass="5209">MLTFKRCKHLYGYMSCFKRLQANVEFGIIFDEIRIEYCDISLL</sequence>